<dbReference type="EMBL" id="QTJR01000001">
    <property type="protein sequence ID" value="RDY69582.1"/>
    <property type="molecule type" value="Genomic_DNA"/>
</dbReference>
<dbReference type="AlphaFoldDB" id="A0A3D8VJQ0"/>
<evidence type="ECO:0000313" key="3">
    <source>
        <dbReference type="Proteomes" id="UP000256829"/>
    </source>
</evidence>
<feature type="region of interest" description="Disordered" evidence="1">
    <location>
        <begin position="1"/>
        <end position="84"/>
    </location>
</feature>
<reference evidence="2 3" key="1">
    <citation type="submission" date="2018-08" db="EMBL/GenBank/DDBJ databases">
        <title>Lysobacter soli KCTC 22011, whole genome shotgun sequence.</title>
        <authorList>
            <person name="Zhang X."/>
            <person name="Feng G."/>
            <person name="Zhu H."/>
        </authorList>
    </citation>
    <scope>NUCLEOTIDE SEQUENCE [LARGE SCALE GENOMIC DNA]</scope>
    <source>
        <strain evidence="2 3">KCTC 22011</strain>
    </source>
</reference>
<evidence type="ECO:0000256" key="1">
    <source>
        <dbReference type="SAM" id="MobiDB-lite"/>
    </source>
</evidence>
<evidence type="ECO:0000313" key="2">
    <source>
        <dbReference type="EMBL" id="RDY69582.1"/>
    </source>
</evidence>
<keyword evidence="3" id="KW-1185">Reference proteome</keyword>
<feature type="compositionally biased region" description="Basic and acidic residues" evidence="1">
    <location>
        <begin position="1"/>
        <end position="16"/>
    </location>
</feature>
<proteinExistence type="predicted"/>
<sequence>MDSRLRGNDGKSKDQNVDSASAGMTARNATRNAYHVIPRTRRRHERSTGSHSLSLPAIRQSRPWPPAFAGMTAQNPERPHEPLG</sequence>
<protein>
    <submittedName>
        <fullName evidence="2">Uncharacterized protein</fullName>
    </submittedName>
</protein>
<dbReference type="Proteomes" id="UP000256829">
    <property type="component" value="Unassembled WGS sequence"/>
</dbReference>
<organism evidence="2 3">
    <name type="scientific">Lysobacter soli</name>
    <dbReference type="NCBI Taxonomy" id="453783"/>
    <lineage>
        <taxon>Bacteria</taxon>
        <taxon>Pseudomonadati</taxon>
        <taxon>Pseudomonadota</taxon>
        <taxon>Gammaproteobacteria</taxon>
        <taxon>Lysobacterales</taxon>
        <taxon>Lysobacteraceae</taxon>
        <taxon>Lysobacter</taxon>
    </lineage>
</organism>
<gene>
    <name evidence="2" type="ORF">DX912_02210</name>
</gene>
<accession>A0A3D8VJQ0</accession>
<name>A0A3D8VJQ0_9GAMM</name>
<comment type="caution">
    <text evidence="2">The sequence shown here is derived from an EMBL/GenBank/DDBJ whole genome shotgun (WGS) entry which is preliminary data.</text>
</comment>